<sequence>MAELYIVRHAQVNIDFSVPSAEWHISEDGIRATRELVLSENWSGVYRIYHSPEPKAVATADIISEMTGIPTSVMDELHELRIPTIQPTEEFIRRVGAYLEGFPDPEFEEWAQATERIVGCVRRITNEANGCSIAMVSHGRILTVLFSYLFKRRMTVKEWQSIKLPDLSVIDLEAWTVERGFFSNINV</sequence>
<keyword evidence="2" id="KW-1185">Reference proteome</keyword>
<accession>A0A1M6UP89</accession>
<dbReference type="Pfam" id="PF00300">
    <property type="entry name" value="His_Phos_1"/>
    <property type="match status" value="1"/>
</dbReference>
<dbReference type="OrthoDB" id="34197at2"/>
<dbReference type="SUPFAM" id="SSF53254">
    <property type="entry name" value="Phosphoglycerate mutase-like"/>
    <property type="match status" value="1"/>
</dbReference>
<proteinExistence type="predicted"/>
<dbReference type="Proteomes" id="UP000184016">
    <property type="component" value="Unassembled WGS sequence"/>
</dbReference>
<evidence type="ECO:0000313" key="1">
    <source>
        <dbReference type="EMBL" id="SHK71017.1"/>
    </source>
</evidence>
<dbReference type="CDD" id="cd07067">
    <property type="entry name" value="HP_PGM_like"/>
    <property type="match status" value="1"/>
</dbReference>
<protein>
    <submittedName>
        <fullName evidence="1">Broad specificity phosphatase PhoE</fullName>
    </submittedName>
</protein>
<dbReference type="InterPro" id="IPR029033">
    <property type="entry name" value="His_PPase_superfam"/>
</dbReference>
<dbReference type="AlphaFoldDB" id="A0A1M6UP89"/>
<gene>
    <name evidence="1" type="ORF">SAMN05443507_12055</name>
</gene>
<reference evidence="2" key="1">
    <citation type="submission" date="2016-11" db="EMBL/GenBank/DDBJ databases">
        <authorList>
            <person name="Varghese N."/>
            <person name="Submissions S."/>
        </authorList>
    </citation>
    <scope>NUCLEOTIDE SEQUENCE [LARGE SCALE GENOMIC DNA]</scope>
    <source>
        <strain evidence="2">USBA-503</strain>
    </source>
</reference>
<organism evidence="1 2">
    <name type="scientific">Alicyclobacillus tolerans</name>
    <dbReference type="NCBI Taxonomy" id="90970"/>
    <lineage>
        <taxon>Bacteria</taxon>
        <taxon>Bacillati</taxon>
        <taxon>Bacillota</taxon>
        <taxon>Bacilli</taxon>
        <taxon>Bacillales</taxon>
        <taxon>Alicyclobacillaceae</taxon>
        <taxon>Alicyclobacillus</taxon>
    </lineage>
</organism>
<dbReference type="Gene3D" id="3.40.50.1240">
    <property type="entry name" value="Phosphoglycerate mutase-like"/>
    <property type="match status" value="1"/>
</dbReference>
<evidence type="ECO:0000313" key="2">
    <source>
        <dbReference type="Proteomes" id="UP000184016"/>
    </source>
</evidence>
<dbReference type="InterPro" id="IPR013078">
    <property type="entry name" value="His_Pase_superF_clade-1"/>
</dbReference>
<name>A0A1M6UP89_9BACL</name>
<dbReference type="STRING" id="1830138.SAMN05443507_12055"/>
<dbReference type="EMBL" id="FRAF01000020">
    <property type="protein sequence ID" value="SHK71017.1"/>
    <property type="molecule type" value="Genomic_DNA"/>
</dbReference>
<dbReference type="RefSeq" id="WP_072874731.1">
    <property type="nucleotide sequence ID" value="NZ_FRAF01000020.1"/>
</dbReference>